<dbReference type="EMBL" id="FR854070">
    <property type="protein sequence ID" value="CCA81390.1"/>
    <property type="molecule type" value="Genomic_DNA"/>
</dbReference>
<evidence type="ECO:0000313" key="1">
    <source>
        <dbReference type="EMBL" id="CCA81390.1"/>
    </source>
</evidence>
<protein>
    <submittedName>
        <fullName evidence="1">Uncharacterized protein</fullName>
    </submittedName>
</protein>
<accession>G2ZQS7</accession>
<sequence>MLNRSQSIKSARRTSGCLQVDLLAQWLPEQVSLSLWRLRTHPNLAGICRIAAPICRFPAIPATAF</sequence>
<name>G2ZQS7_9RALS</name>
<reference evidence="1" key="2">
    <citation type="submission" date="2011-04" db="EMBL/GenBank/DDBJ databases">
        <authorList>
            <person name="Genoscope - CEA"/>
        </authorList>
    </citation>
    <scope>NUCLEOTIDE SEQUENCE</scope>
    <source>
        <strain evidence="1">R229</strain>
    </source>
</reference>
<gene>
    <name evidence="1" type="ORF">BDB_140007</name>
</gene>
<organism evidence="1">
    <name type="scientific">blood disease bacterium R229</name>
    <dbReference type="NCBI Taxonomy" id="741978"/>
    <lineage>
        <taxon>Bacteria</taxon>
        <taxon>Pseudomonadati</taxon>
        <taxon>Pseudomonadota</taxon>
        <taxon>Betaproteobacteria</taxon>
        <taxon>Burkholderiales</taxon>
        <taxon>Burkholderiaceae</taxon>
        <taxon>Ralstonia</taxon>
        <taxon>Ralstonia solanacearum species complex</taxon>
    </lineage>
</organism>
<proteinExistence type="predicted"/>
<dbReference type="AlphaFoldDB" id="G2ZQS7"/>
<reference evidence="1" key="1">
    <citation type="journal article" date="2011" name="PLoS ONE">
        <title>Ralstonia syzygii, the Blood Disease Bacterium and some Asian R. solanacearum strains form a single genomic species despite divergent lifestyles.</title>
        <authorList>
            <person name="Remenant B."/>
            <person name="de Cambiaire J.C."/>
            <person name="Cellier G."/>
            <person name="Jacobs J.M."/>
            <person name="Mangenot S."/>
            <person name="Barbe V."/>
            <person name="Lajus A."/>
            <person name="Vallenet D."/>
            <person name="Medigue C."/>
            <person name="Fegan M."/>
            <person name="Allen C."/>
            <person name="Prior P."/>
        </authorList>
    </citation>
    <scope>NUCLEOTIDE SEQUENCE</scope>
    <source>
        <strain evidence="1">R229</strain>
    </source>
</reference>